<dbReference type="Pfam" id="PF00753">
    <property type="entry name" value="Lactamase_B"/>
    <property type="match status" value="1"/>
</dbReference>
<accession>A0A1I2CDG8</accession>
<sequence>MIFVSGRGLHAVTATAITRIGKHSSAYLQLPGGWFHNNAGWITGEHRTLLVDTCATESRSRALLEAARGPDPETSLTAVLTHAHGDHSHGARQVVEHGGSVHAANSAVEEIHDGPHTYPELFEYADWGSIDPPDHITPVTGRTTIDLGGTHAEIHPVPTRAHTDGDLVVHHPDDGVLFAGDLLFHGVTPLALHGSIGGWIEALDWLETFEADTLVPGHGPVITRHDSVLAQQREYLRWLLDNTTEALPEFARLEDLARRGWPEWHDAERHSVNLRVAHAENRHHTPDIADAIAAMLGAAGNRIPLEL</sequence>
<evidence type="ECO:0000259" key="1">
    <source>
        <dbReference type="SMART" id="SM00849"/>
    </source>
</evidence>
<dbReference type="InterPro" id="IPR036866">
    <property type="entry name" value="RibonucZ/Hydroxyglut_hydro"/>
</dbReference>
<organism evidence="2 3">
    <name type="scientific">Actinopolyspora alba</name>
    <dbReference type="NCBI Taxonomy" id="673379"/>
    <lineage>
        <taxon>Bacteria</taxon>
        <taxon>Bacillati</taxon>
        <taxon>Actinomycetota</taxon>
        <taxon>Actinomycetes</taxon>
        <taxon>Actinopolysporales</taxon>
        <taxon>Actinopolysporaceae</taxon>
        <taxon>Actinopolyspora</taxon>
        <taxon>Actinopolyspora alba group</taxon>
    </lineage>
</organism>
<dbReference type="PANTHER" id="PTHR42951">
    <property type="entry name" value="METALLO-BETA-LACTAMASE DOMAIN-CONTAINING"/>
    <property type="match status" value="1"/>
</dbReference>
<dbReference type="EMBL" id="FOMZ01000021">
    <property type="protein sequence ID" value="SFE66278.1"/>
    <property type="molecule type" value="Genomic_DNA"/>
</dbReference>
<keyword evidence="3" id="KW-1185">Reference proteome</keyword>
<dbReference type="CDD" id="cd16282">
    <property type="entry name" value="metallo-hydrolase-like_MBL-fold"/>
    <property type="match status" value="1"/>
</dbReference>
<dbReference type="AlphaFoldDB" id="A0A1I2CDG8"/>
<dbReference type="PANTHER" id="PTHR42951:SF4">
    <property type="entry name" value="ACYL-COENZYME A THIOESTERASE MBLAC2"/>
    <property type="match status" value="1"/>
</dbReference>
<dbReference type="SUPFAM" id="SSF56281">
    <property type="entry name" value="Metallo-hydrolase/oxidoreductase"/>
    <property type="match status" value="1"/>
</dbReference>
<dbReference type="InterPro" id="IPR001279">
    <property type="entry name" value="Metallo-B-lactamas"/>
</dbReference>
<gene>
    <name evidence="2" type="ORF">SAMN04487819_12124</name>
</gene>
<protein>
    <submittedName>
        <fullName evidence="2">Cyclase</fullName>
    </submittedName>
</protein>
<name>A0A1I2CDG8_9ACTN</name>
<feature type="domain" description="Metallo-beta-lactamase" evidence="1">
    <location>
        <begin position="36"/>
        <end position="218"/>
    </location>
</feature>
<dbReference type="Proteomes" id="UP000198716">
    <property type="component" value="Unassembled WGS sequence"/>
</dbReference>
<dbReference type="SMART" id="SM00849">
    <property type="entry name" value="Lactamase_B"/>
    <property type="match status" value="1"/>
</dbReference>
<dbReference type="Gene3D" id="3.60.15.10">
    <property type="entry name" value="Ribonuclease Z/Hydroxyacylglutathione hydrolase-like"/>
    <property type="match status" value="1"/>
</dbReference>
<evidence type="ECO:0000313" key="3">
    <source>
        <dbReference type="Proteomes" id="UP000198716"/>
    </source>
</evidence>
<dbReference type="InterPro" id="IPR050855">
    <property type="entry name" value="NDM-1-like"/>
</dbReference>
<proteinExistence type="predicted"/>
<evidence type="ECO:0000313" key="2">
    <source>
        <dbReference type="EMBL" id="SFE66278.1"/>
    </source>
</evidence>
<reference evidence="3" key="1">
    <citation type="submission" date="2016-10" db="EMBL/GenBank/DDBJ databases">
        <authorList>
            <person name="Varghese N."/>
            <person name="Submissions S."/>
        </authorList>
    </citation>
    <scope>NUCLEOTIDE SEQUENCE [LARGE SCALE GENOMIC DNA]</scope>
    <source>
        <strain evidence="3">DSM 45004</strain>
    </source>
</reference>